<keyword evidence="2" id="KW-1185">Reference proteome</keyword>
<comment type="caution">
    <text evidence="1">The sequence shown here is derived from an EMBL/GenBank/DDBJ whole genome shotgun (WGS) entry which is preliminary data.</text>
</comment>
<organism evidence="1 2">
    <name type="scientific">Racocetra persica</name>
    <dbReference type="NCBI Taxonomy" id="160502"/>
    <lineage>
        <taxon>Eukaryota</taxon>
        <taxon>Fungi</taxon>
        <taxon>Fungi incertae sedis</taxon>
        <taxon>Mucoromycota</taxon>
        <taxon>Glomeromycotina</taxon>
        <taxon>Glomeromycetes</taxon>
        <taxon>Diversisporales</taxon>
        <taxon>Gigasporaceae</taxon>
        <taxon>Racocetra</taxon>
    </lineage>
</organism>
<sequence length="93" mass="10596">EIPQIYVGLANECMSANASERPSASELQEYLDSWTKKSCYIKTFKEADTIKHESGPLNNCMISYQLVKRLIDLKPTNLKKNTSDSDFNEKTTM</sequence>
<gene>
    <name evidence="1" type="ORF">RPERSI_LOCUS21002</name>
</gene>
<proteinExistence type="predicted"/>
<name>A0ACA9RMF2_9GLOM</name>
<dbReference type="EMBL" id="CAJVQC010060509">
    <property type="protein sequence ID" value="CAG8800851.1"/>
    <property type="molecule type" value="Genomic_DNA"/>
</dbReference>
<dbReference type="Proteomes" id="UP000789920">
    <property type="component" value="Unassembled WGS sequence"/>
</dbReference>
<reference evidence="1" key="1">
    <citation type="submission" date="2021-06" db="EMBL/GenBank/DDBJ databases">
        <authorList>
            <person name="Kallberg Y."/>
            <person name="Tangrot J."/>
            <person name="Rosling A."/>
        </authorList>
    </citation>
    <scope>NUCLEOTIDE SEQUENCE</scope>
    <source>
        <strain evidence="1">MA461A</strain>
    </source>
</reference>
<evidence type="ECO:0000313" key="1">
    <source>
        <dbReference type="EMBL" id="CAG8800851.1"/>
    </source>
</evidence>
<accession>A0ACA9RMF2</accession>
<feature type="non-terminal residue" evidence="1">
    <location>
        <position position="1"/>
    </location>
</feature>
<evidence type="ECO:0000313" key="2">
    <source>
        <dbReference type="Proteomes" id="UP000789920"/>
    </source>
</evidence>
<protein>
    <submittedName>
        <fullName evidence="1">36417_t:CDS:1</fullName>
    </submittedName>
</protein>